<dbReference type="PANTHER" id="PTHR12126:SF11">
    <property type="entry name" value="NADH DEHYDROGENASE [UBIQUINONE] 1 ALPHA SUBCOMPLEX SUBUNIT 9, MITOCHONDRIAL"/>
    <property type="match status" value="1"/>
</dbReference>
<organism evidence="2 3">
    <name type="scientific">Actinocatenispora thailandica</name>
    <dbReference type="NCBI Taxonomy" id="227318"/>
    <lineage>
        <taxon>Bacteria</taxon>
        <taxon>Bacillati</taxon>
        <taxon>Actinomycetota</taxon>
        <taxon>Actinomycetes</taxon>
        <taxon>Micromonosporales</taxon>
        <taxon>Micromonosporaceae</taxon>
        <taxon>Actinocatenispora</taxon>
    </lineage>
</organism>
<evidence type="ECO:0000313" key="3">
    <source>
        <dbReference type="Proteomes" id="UP000611640"/>
    </source>
</evidence>
<feature type="domain" description="NAD(P)-binding" evidence="1">
    <location>
        <begin position="9"/>
        <end position="140"/>
    </location>
</feature>
<dbReference type="PANTHER" id="PTHR12126">
    <property type="entry name" value="NADH-UBIQUINONE OXIDOREDUCTASE 39 KDA SUBUNIT-RELATED"/>
    <property type="match status" value="1"/>
</dbReference>
<proteinExistence type="predicted"/>
<dbReference type="EMBL" id="AP023355">
    <property type="protein sequence ID" value="BCJ36921.1"/>
    <property type="molecule type" value="Genomic_DNA"/>
</dbReference>
<keyword evidence="3" id="KW-1185">Reference proteome</keyword>
<evidence type="ECO:0000259" key="1">
    <source>
        <dbReference type="Pfam" id="PF13460"/>
    </source>
</evidence>
<dbReference type="InterPro" id="IPR016040">
    <property type="entry name" value="NAD(P)-bd_dom"/>
</dbReference>
<dbReference type="Proteomes" id="UP000611640">
    <property type="component" value="Chromosome"/>
</dbReference>
<dbReference type="AlphaFoldDB" id="A0A7R7HYV1"/>
<dbReference type="InterPro" id="IPR051207">
    <property type="entry name" value="ComplexI_NDUFA9_subunit"/>
</dbReference>
<accession>A0A7R7HYV1</accession>
<dbReference type="Gene3D" id="3.40.50.720">
    <property type="entry name" value="NAD(P)-binding Rossmann-like Domain"/>
    <property type="match status" value="1"/>
</dbReference>
<dbReference type="InterPro" id="IPR036291">
    <property type="entry name" value="NAD(P)-bd_dom_sf"/>
</dbReference>
<dbReference type="SUPFAM" id="SSF51735">
    <property type="entry name" value="NAD(P)-binding Rossmann-fold domains"/>
    <property type="match status" value="1"/>
</dbReference>
<dbReference type="Pfam" id="PF13460">
    <property type="entry name" value="NAD_binding_10"/>
    <property type="match status" value="1"/>
</dbReference>
<gene>
    <name evidence="2" type="ORF">Athai_44240</name>
</gene>
<name>A0A7R7HYV1_9ACTN</name>
<protein>
    <submittedName>
        <fullName evidence="2">Nucleotide-diphosphate-sugar epimerase</fullName>
    </submittedName>
</protein>
<evidence type="ECO:0000313" key="2">
    <source>
        <dbReference type="EMBL" id="BCJ36921.1"/>
    </source>
</evidence>
<dbReference type="RefSeq" id="WP_203963207.1">
    <property type="nucleotide sequence ID" value="NZ_AP023355.1"/>
</dbReference>
<sequence>MSSLVLVTGGTGTLGRLVVDRLRRCDHQVRVLSRHRHDDRDGVGHVLGDLVAGTGIDAAVAGTTTIVHCASDRTGDDTAAQHLVQAAAARPDPPHLVHVSIVGVDRLRWWYFRAKLAAEQAVVRSGLGWTVLRATQFYDLIARGAGTLGRLPVVPVPAGFRVRPVDPVDVAERLVELALGAPAGRVPDLGGPAEASFADLIRTYLKVTGRRRPVLPVPVPGLGAVRAGALLPDRGATVAAGRTWEEYLADRRD</sequence>
<dbReference type="KEGG" id="atl:Athai_44240"/>
<reference evidence="2 3" key="1">
    <citation type="submission" date="2020-08" db="EMBL/GenBank/DDBJ databases">
        <title>Whole genome shotgun sequence of Actinocatenispora thailandica NBRC 105041.</title>
        <authorList>
            <person name="Komaki H."/>
            <person name="Tamura T."/>
        </authorList>
    </citation>
    <scope>NUCLEOTIDE SEQUENCE [LARGE SCALE GENOMIC DNA]</scope>
    <source>
        <strain evidence="2 3">NBRC 105041</strain>
    </source>
</reference>
<dbReference type="GO" id="GO:0044877">
    <property type="term" value="F:protein-containing complex binding"/>
    <property type="evidence" value="ECO:0007669"/>
    <property type="project" value="TreeGrafter"/>
</dbReference>